<keyword evidence="2" id="KW-1185">Reference proteome</keyword>
<sequence length="90" mass="10058">MCRRAVCHSCRKVTYEGCGRHVEQVLASVPTPQRCMCESAEGKPTRAEPDAALEGGAVRHTHVPRHMDGSPDRSKDGWWTRIITWMKSPA</sequence>
<proteinExistence type="predicted"/>
<reference evidence="2" key="1">
    <citation type="journal article" date="2019" name="Int. J. Syst. Evol. Microbiol.">
        <title>The Global Catalogue of Microorganisms (GCM) 10K type strain sequencing project: providing services to taxonomists for standard genome sequencing and annotation.</title>
        <authorList>
            <consortium name="The Broad Institute Genomics Platform"/>
            <consortium name="The Broad Institute Genome Sequencing Center for Infectious Disease"/>
            <person name="Wu L."/>
            <person name="Ma J."/>
        </authorList>
    </citation>
    <scope>NUCLEOTIDE SEQUENCE [LARGE SCALE GENOMIC DNA]</scope>
    <source>
        <strain evidence="2">JCM 31290</strain>
    </source>
</reference>
<dbReference type="PANTHER" id="PTHR34724">
    <property type="entry name" value="OS12G0596101 PROTEIN"/>
    <property type="match status" value="1"/>
</dbReference>
<accession>A0ABP8H6P6</accession>
<gene>
    <name evidence="1" type="ORF">GCM10023086_67550</name>
</gene>
<dbReference type="Proteomes" id="UP001501115">
    <property type="component" value="Unassembled WGS sequence"/>
</dbReference>
<organism evidence="1 2">
    <name type="scientific">Streptomyces venetus</name>
    <dbReference type="NCBI Taxonomy" id="1701086"/>
    <lineage>
        <taxon>Bacteria</taxon>
        <taxon>Bacillati</taxon>
        <taxon>Actinomycetota</taxon>
        <taxon>Actinomycetes</taxon>
        <taxon>Kitasatosporales</taxon>
        <taxon>Streptomycetaceae</taxon>
        <taxon>Streptomyces</taxon>
    </lineage>
</organism>
<dbReference type="EMBL" id="BAABET010000013">
    <property type="protein sequence ID" value="GAA4335216.1"/>
    <property type="molecule type" value="Genomic_DNA"/>
</dbReference>
<comment type="caution">
    <text evidence="1">The sequence shown here is derived from an EMBL/GenBank/DDBJ whole genome shotgun (WGS) entry which is preliminary data.</text>
</comment>
<dbReference type="PANTHER" id="PTHR34724:SF2">
    <property type="entry name" value="OS12G0596101 PROTEIN"/>
    <property type="match status" value="1"/>
</dbReference>
<evidence type="ECO:0000313" key="2">
    <source>
        <dbReference type="Proteomes" id="UP001501115"/>
    </source>
</evidence>
<name>A0ABP8H6P6_9ACTN</name>
<protein>
    <submittedName>
        <fullName evidence="1">Uncharacterized protein</fullName>
    </submittedName>
</protein>
<evidence type="ECO:0000313" key="1">
    <source>
        <dbReference type="EMBL" id="GAA4335216.1"/>
    </source>
</evidence>